<feature type="region of interest" description="Disordered" evidence="2">
    <location>
        <begin position="1"/>
        <end position="148"/>
    </location>
</feature>
<feature type="compositionally biased region" description="Basic and acidic residues" evidence="2">
    <location>
        <begin position="49"/>
        <end position="59"/>
    </location>
</feature>
<reference evidence="3" key="1">
    <citation type="submission" date="2016-04" db="EMBL/GenBank/DDBJ databases">
        <authorList>
            <person name="Nguyen H.D."/>
            <person name="Samba Siva P."/>
            <person name="Cullis J."/>
            <person name="Levesque C.A."/>
            <person name="Hambleton S."/>
        </authorList>
    </citation>
    <scope>NUCLEOTIDE SEQUENCE</scope>
    <source>
        <strain evidence="3">DAOMC 236416</strain>
    </source>
</reference>
<feature type="compositionally biased region" description="Acidic residues" evidence="2">
    <location>
        <begin position="410"/>
        <end position="419"/>
    </location>
</feature>
<dbReference type="Proteomes" id="UP000077521">
    <property type="component" value="Unassembled WGS sequence"/>
</dbReference>
<gene>
    <name evidence="3" type="ORF">A4X13_0g2043</name>
</gene>
<feature type="compositionally biased region" description="Polar residues" evidence="2">
    <location>
        <begin position="113"/>
        <end position="128"/>
    </location>
</feature>
<evidence type="ECO:0000256" key="2">
    <source>
        <dbReference type="SAM" id="MobiDB-lite"/>
    </source>
</evidence>
<sequence length="494" mass="53558">MSTAATIATAVSQSVNRATEQHPHIPRRNSFKATMSAKERRSSARISSTRKDTEADDHNPLSFPASSSSSSLPSSKHNTSAEPTASKAMPPPSLPPQTPTRALLNRIRRRSQVAPSSQQPALPSTSVLQHHHHRPASQSLDLRRTSAHSVAAHHLGNEDDDDDGDEHTALERQVDALLEAGESKDKIVADLKKNNAELRAELKMQKQLVEELKLSNKKRLNEQTLSNLEQEFHQQENILQGLQRDNEEKTIEIERVKRKDKVLTDYLLKLHGEDWPSIVSSAVGGASVLPVSALASSTSAPPPSADTSNSAVARVFAGAQSSRVLNTANLERGLSGSHNKRASLSLTGGLPPPPSTPARGSGLDREVHFSSSPGKMDGSNWGDASFVSAVDNSTFHLPPPPSLSRHDQETVNEEEEEEKDALSSENSGAGITLAEGTGTVSIQQLDVLRASIESTRLLVQGYLRSDATRRTKLDQMLEVAERRTREFEGVVSAH</sequence>
<organism evidence="3 4">
    <name type="scientific">Tilletia indica</name>
    <dbReference type="NCBI Taxonomy" id="43049"/>
    <lineage>
        <taxon>Eukaryota</taxon>
        <taxon>Fungi</taxon>
        <taxon>Dikarya</taxon>
        <taxon>Basidiomycota</taxon>
        <taxon>Ustilaginomycotina</taxon>
        <taxon>Exobasidiomycetes</taxon>
        <taxon>Tilletiales</taxon>
        <taxon>Tilletiaceae</taxon>
        <taxon>Tilletia</taxon>
    </lineage>
</organism>
<evidence type="ECO:0000313" key="4">
    <source>
        <dbReference type="Proteomes" id="UP000077521"/>
    </source>
</evidence>
<proteinExistence type="predicted"/>
<feature type="compositionally biased region" description="Polar residues" evidence="2">
    <location>
        <begin position="1"/>
        <end position="18"/>
    </location>
</feature>
<feature type="region of interest" description="Disordered" evidence="2">
    <location>
        <begin position="330"/>
        <end position="380"/>
    </location>
</feature>
<dbReference type="EMBL" id="LWDF02000091">
    <property type="protein sequence ID" value="KAE8257903.1"/>
    <property type="molecule type" value="Genomic_DNA"/>
</dbReference>
<protein>
    <submittedName>
        <fullName evidence="3">Uncharacterized protein</fullName>
    </submittedName>
</protein>
<accession>A0A177TTL6</accession>
<keyword evidence="1" id="KW-0175">Coiled coil</keyword>
<comment type="caution">
    <text evidence="3">The sequence shown here is derived from an EMBL/GenBank/DDBJ whole genome shotgun (WGS) entry which is preliminary data.</text>
</comment>
<reference evidence="3" key="2">
    <citation type="journal article" date="2019" name="IMA Fungus">
        <title>Genome sequencing and comparison of five Tilletia species to identify candidate genes for the detection of regulated species infecting wheat.</title>
        <authorList>
            <person name="Nguyen H.D.T."/>
            <person name="Sultana T."/>
            <person name="Kesanakurti P."/>
            <person name="Hambleton S."/>
        </authorList>
    </citation>
    <scope>NUCLEOTIDE SEQUENCE</scope>
    <source>
        <strain evidence="3">DAOMC 236416</strain>
    </source>
</reference>
<evidence type="ECO:0000313" key="3">
    <source>
        <dbReference type="EMBL" id="KAE8257903.1"/>
    </source>
</evidence>
<evidence type="ECO:0000256" key="1">
    <source>
        <dbReference type="SAM" id="Coils"/>
    </source>
</evidence>
<feature type="compositionally biased region" description="Pro residues" evidence="2">
    <location>
        <begin position="89"/>
        <end position="98"/>
    </location>
</feature>
<feature type="compositionally biased region" description="Low complexity" evidence="2">
    <location>
        <begin position="60"/>
        <end position="75"/>
    </location>
</feature>
<feature type="coiled-coil region" evidence="1">
    <location>
        <begin position="188"/>
        <end position="259"/>
    </location>
</feature>
<keyword evidence="4" id="KW-1185">Reference proteome</keyword>
<feature type="region of interest" description="Disordered" evidence="2">
    <location>
        <begin position="392"/>
        <end position="432"/>
    </location>
</feature>
<dbReference type="AlphaFoldDB" id="A0A177TTL6"/>
<name>A0A177TTL6_9BASI</name>